<dbReference type="AlphaFoldDB" id="A0ABC8L7D6"/>
<evidence type="ECO:0000313" key="1">
    <source>
        <dbReference type="EMBL" id="CAH8364842.1"/>
    </source>
</evidence>
<gene>
    <name evidence="1" type="ORF">ERUC_LOCUS30272</name>
</gene>
<sequence length="391" mass="43498">MASVPRGLISRISHPSPSQSLPVCSFFFLQRFSSDAGFVEGIESDVTEIGCGNKKPKHLTMPVLGHFRAQGVALKKKLREFPVMEDALLPVVGLFVWLPPVLRLRLRPAANLVRFVDADDLRQRLRLDATFASDADKKQPLSISSSLHLKLSPSRASLHLKLFQALFVSHSLDLLGFCSSSKPDHLKLRSSQALSGGSSRALFSAKPLRALSVSDSPKLSLFSNDEDYGIINVLARAFALDVITYQALLSQAYTLKFTHSSSDPIKLRSSQVPYLLKFGSVVSSSDPLKLKLLLFSRFSRLKFRPSQNTLKLRTSQVQTLSRPSQVRLAPLAIIRLSRLKLTHSSSHPLKFRLSQVQTLSSSLPLKLWYQAHTFKLKPSQVLALNHLRLDT</sequence>
<accession>A0ABC8L7D6</accession>
<dbReference type="Gene3D" id="3.30.160.810">
    <property type="match status" value="1"/>
</dbReference>
<name>A0ABC8L7D6_ERUVS</name>
<protein>
    <submittedName>
        <fullName evidence="1">Uncharacterized protein</fullName>
    </submittedName>
</protein>
<reference evidence="1 2" key="1">
    <citation type="submission" date="2022-03" db="EMBL/GenBank/DDBJ databases">
        <authorList>
            <person name="Macdonald S."/>
            <person name="Ahmed S."/>
            <person name="Newling K."/>
        </authorList>
    </citation>
    <scope>NUCLEOTIDE SEQUENCE [LARGE SCALE GENOMIC DNA]</scope>
</reference>
<comment type="caution">
    <text evidence="1">The sequence shown here is derived from an EMBL/GenBank/DDBJ whole genome shotgun (WGS) entry which is preliminary data.</text>
</comment>
<evidence type="ECO:0000313" key="2">
    <source>
        <dbReference type="Proteomes" id="UP001642260"/>
    </source>
</evidence>
<proteinExistence type="predicted"/>
<dbReference type="Proteomes" id="UP001642260">
    <property type="component" value="Unassembled WGS sequence"/>
</dbReference>
<keyword evidence="2" id="KW-1185">Reference proteome</keyword>
<organism evidence="1 2">
    <name type="scientific">Eruca vesicaria subsp. sativa</name>
    <name type="common">Garden rocket</name>
    <name type="synonym">Eruca sativa</name>
    <dbReference type="NCBI Taxonomy" id="29727"/>
    <lineage>
        <taxon>Eukaryota</taxon>
        <taxon>Viridiplantae</taxon>
        <taxon>Streptophyta</taxon>
        <taxon>Embryophyta</taxon>
        <taxon>Tracheophyta</taxon>
        <taxon>Spermatophyta</taxon>
        <taxon>Magnoliopsida</taxon>
        <taxon>eudicotyledons</taxon>
        <taxon>Gunneridae</taxon>
        <taxon>Pentapetalae</taxon>
        <taxon>rosids</taxon>
        <taxon>malvids</taxon>
        <taxon>Brassicales</taxon>
        <taxon>Brassicaceae</taxon>
        <taxon>Brassiceae</taxon>
        <taxon>Eruca</taxon>
    </lineage>
</organism>
<dbReference type="EMBL" id="CAKOAT010388488">
    <property type="protein sequence ID" value="CAH8364842.1"/>
    <property type="molecule type" value="Genomic_DNA"/>
</dbReference>